<dbReference type="AlphaFoldDB" id="A0A4R6N8D9"/>
<dbReference type="Proteomes" id="UP000295357">
    <property type="component" value="Unassembled WGS sequence"/>
</dbReference>
<dbReference type="EMBL" id="SNXE01000003">
    <property type="protein sequence ID" value="TDP11492.1"/>
    <property type="molecule type" value="Genomic_DNA"/>
</dbReference>
<comment type="caution">
    <text evidence="2">The sequence shown here is derived from an EMBL/GenBank/DDBJ whole genome shotgun (WGS) entry which is preliminary data.</text>
</comment>
<reference evidence="2 3" key="1">
    <citation type="submission" date="2019-03" db="EMBL/GenBank/DDBJ databases">
        <title>Genomic Encyclopedia of Type Strains, Phase IV (KMG-IV): sequencing the most valuable type-strain genomes for metagenomic binning, comparative biology and taxonomic classification.</title>
        <authorList>
            <person name="Goeker M."/>
        </authorList>
    </citation>
    <scope>NUCLEOTIDE SEQUENCE [LARGE SCALE GENOMIC DNA]</scope>
    <source>
        <strain evidence="2 3">DSM 25082</strain>
    </source>
</reference>
<keyword evidence="3" id="KW-1185">Reference proteome</keyword>
<name>A0A4R6N8D9_9BURK</name>
<accession>A0A4R6N8D9</accession>
<dbReference type="PROSITE" id="PS51257">
    <property type="entry name" value="PROKAR_LIPOPROTEIN"/>
    <property type="match status" value="1"/>
</dbReference>
<feature type="chain" id="PRO_5020787251" description="Oligomerization/nucleic acid binding protein" evidence="1">
    <location>
        <begin position="20"/>
        <end position="70"/>
    </location>
</feature>
<keyword evidence="1" id="KW-0732">Signal</keyword>
<evidence type="ECO:0008006" key="4">
    <source>
        <dbReference type="Google" id="ProtNLM"/>
    </source>
</evidence>
<organism evidence="2 3">
    <name type="scientific">Roseateles asaccharophilus</name>
    <dbReference type="NCBI Taxonomy" id="582607"/>
    <lineage>
        <taxon>Bacteria</taxon>
        <taxon>Pseudomonadati</taxon>
        <taxon>Pseudomonadota</taxon>
        <taxon>Betaproteobacteria</taxon>
        <taxon>Burkholderiales</taxon>
        <taxon>Sphaerotilaceae</taxon>
        <taxon>Roseateles</taxon>
    </lineage>
</organism>
<proteinExistence type="predicted"/>
<protein>
    <recommendedName>
        <fullName evidence="4">Oligomerization/nucleic acid binding protein</fullName>
    </recommendedName>
</protein>
<feature type="signal peptide" evidence="1">
    <location>
        <begin position="1"/>
        <end position="19"/>
    </location>
</feature>
<gene>
    <name evidence="2" type="ORF">DFR39_103423</name>
</gene>
<evidence type="ECO:0000256" key="1">
    <source>
        <dbReference type="SAM" id="SignalP"/>
    </source>
</evidence>
<evidence type="ECO:0000313" key="2">
    <source>
        <dbReference type="EMBL" id="TDP11492.1"/>
    </source>
</evidence>
<evidence type="ECO:0000313" key="3">
    <source>
        <dbReference type="Proteomes" id="UP000295357"/>
    </source>
</evidence>
<sequence length="70" mass="7593">MPRLAALALALFGAAVLVGCGSTRTEVTVQGSTRITKGQELIDLQKAKAQGAVTEREFEELRQIILRRPN</sequence>